<feature type="transmembrane region" description="Helical" evidence="1">
    <location>
        <begin position="282"/>
        <end position="311"/>
    </location>
</feature>
<gene>
    <name evidence="2" type="ORF">ECANGB1_1082</name>
</gene>
<sequence length="419" mass="46203">MNTANEVIRHVLLPVILVLLVIPVFISTVGTHVLSNEPFDNESRLIFLATFVVGQISYSLITSSTIGVVFFPSLDGLYLLKKVGKACAQYGRSNNVFCNQLVVLFISNFTTFVVAGLIGVLKLGRTACKIPSSVNIAVCLYTGLLFAISPGVLYKKENVLESVTNILVTCFITTGGLILFKKWTQPLILVGYMLLVGLLINGIRLCSGSQTVDNLFMHDKLSMFSIKEAIFNKFVGFEFKGDILSSNIASALTLAFLNVLIFAITILLYSKKLKAKVDLNREFIAFGFANMFTMICPGNLNYACSLLFVLSGKTTKYTAALTGICSTTVFFTYHLIHSHIPIYLALFILQFIGVSYLVDYVPLLAKLRLFDLMVTLCLTALMHLNCGVVIAFSISLYLVIQTRILVSYGIIRKTPFISD</sequence>
<accession>A0A1Y1S6T4</accession>
<dbReference type="Proteomes" id="UP000192639">
    <property type="component" value="Unassembled WGS sequence"/>
</dbReference>
<name>A0A1Y1S6T4_9MICR</name>
<feature type="transmembrane region" description="Helical" evidence="1">
    <location>
        <begin position="101"/>
        <end position="121"/>
    </location>
</feature>
<evidence type="ECO:0000256" key="1">
    <source>
        <dbReference type="SAM" id="Phobius"/>
    </source>
</evidence>
<feature type="transmembrane region" description="Helical" evidence="1">
    <location>
        <begin position="187"/>
        <end position="205"/>
    </location>
</feature>
<feature type="transmembrane region" description="Helical" evidence="1">
    <location>
        <begin position="46"/>
        <end position="71"/>
    </location>
</feature>
<feature type="transmembrane region" description="Helical" evidence="1">
    <location>
        <begin position="133"/>
        <end position="153"/>
    </location>
</feature>
<reference evidence="2 3" key="1">
    <citation type="journal article" date="2017" name="Environ. Microbiol.">
        <title>Decay of the glycolytic pathway and adaptation to intranuclear parasitism within Enterocytozoonidae microsporidia.</title>
        <authorList>
            <person name="Wiredu Boakye D."/>
            <person name="Jaroenlak P."/>
            <person name="Prachumwat A."/>
            <person name="Williams T.A."/>
            <person name="Bateman K.S."/>
            <person name="Itsathitphaisarn O."/>
            <person name="Sritunyalucksana K."/>
            <person name="Paszkiewicz K.H."/>
            <person name="Moore K.A."/>
            <person name="Stentiford G.D."/>
            <person name="Williams B.A."/>
        </authorList>
    </citation>
    <scope>NUCLEOTIDE SEQUENCE [LARGE SCALE GENOMIC DNA]</scope>
    <source>
        <strain evidence="2 3">GB1</strain>
    </source>
</reference>
<protein>
    <submittedName>
        <fullName evidence="2">Uncharacterized protein</fullName>
    </submittedName>
</protein>
<keyword evidence="1" id="KW-1133">Transmembrane helix</keyword>
<feature type="transmembrane region" description="Helical" evidence="1">
    <location>
        <begin position="248"/>
        <end position="270"/>
    </location>
</feature>
<keyword evidence="3" id="KW-1185">Reference proteome</keyword>
<dbReference type="OrthoDB" id="10645325at2759"/>
<organism evidence="2 3">
    <name type="scientific">Enterospora canceri</name>
    <dbReference type="NCBI Taxonomy" id="1081671"/>
    <lineage>
        <taxon>Eukaryota</taxon>
        <taxon>Fungi</taxon>
        <taxon>Fungi incertae sedis</taxon>
        <taxon>Microsporidia</taxon>
        <taxon>Enterocytozoonidae</taxon>
        <taxon>Enterospora</taxon>
    </lineage>
</organism>
<feature type="transmembrane region" description="Helical" evidence="1">
    <location>
        <begin position="159"/>
        <end position="180"/>
    </location>
</feature>
<evidence type="ECO:0000313" key="2">
    <source>
        <dbReference type="EMBL" id="ORD94161.1"/>
    </source>
</evidence>
<feature type="transmembrane region" description="Helical" evidence="1">
    <location>
        <begin position="317"/>
        <end position="336"/>
    </location>
</feature>
<dbReference type="AlphaFoldDB" id="A0A1Y1S6T4"/>
<comment type="caution">
    <text evidence="2">The sequence shown here is derived from an EMBL/GenBank/DDBJ whole genome shotgun (WGS) entry which is preliminary data.</text>
</comment>
<feature type="transmembrane region" description="Helical" evidence="1">
    <location>
        <begin position="373"/>
        <end position="400"/>
    </location>
</feature>
<feature type="transmembrane region" description="Helical" evidence="1">
    <location>
        <begin position="343"/>
        <end position="361"/>
    </location>
</feature>
<evidence type="ECO:0000313" key="3">
    <source>
        <dbReference type="Proteomes" id="UP000192639"/>
    </source>
</evidence>
<keyword evidence="1" id="KW-0812">Transmembrane</keyword>
<feature type="transmembrane region" description="Helical" evidence="1">
    <location>
        <begin position="12"/>
        <end position="34"/>
    </location>
</feature>
<proteinExistence type="predicted"/>
<dbReference type="EMBL" id="LWDP01000030">
    <property type="protein sequence ID" value="ORD94161.1"/>
    <property type="molecule type" value="Genomic_DNA"/>
</dbReference>
<dbReference type="VEuPathDB" id="MicrosporidiaDB:ECANGB1_1082"/>
<keyword evidence="1" id="KW-0472">Membrane</keyword>